<organism evidence="2 3">
    <name type="scientific">Vibrio zhanjiangensis</name>
    <dbReference type="NCBI Taxonomy" id="1046128"/>
    <lineage>
        <taxon>Bacteria</taxon>
        <taxon>Pseudomonadati</taxon>
        <taxon>Pseudomonadota</taxon>
        <taxon>Gammaproteobacteria</taxon>
        <taxon>Vibrionales</taxon>
        <taxon>Vibrionaceae</taxon>
        <taxon>Vibrio</taxon>
    </lineage>
</organism>
<evidence type="ECO:0000313" key="2">
    <source>
        <dbReference type="EMBL" id="GLT20472.1"/>
    </source>
</evidence>
<evidence type="ECO:0000313" key="3">
    <source>
        <dbReference type="Proteomes" id="UP001157138"/>
    </source>
</evidence>
<reference evidence="3" key="1">
    <citation type="journal article" date="2019" name="Int. J. Syst. Evol. Microbiol.">
        <title>The Global Catalogue of Microorganisms (GCM) 10K type strain sequencing project: providing services to taxonomists for standard genome sequencing and annotation.</title>
        <authorList>
            <consortium name="The Broad Institute Genomics Platform"/>
            <consortium name="The Broad Institute Genome Sequencing Center for Infectious Disease"/>
            <person name="Wu L."/>
            <person name="Ma J."/>
        </authorList>
    </citation>
    <scope>NUCLEOTIDE SEQUENCE [LARGE SCALE GENOMIC DNA]</scope>
    <source>
        <strain evidence="3">NBRC 108723</strain>
    </source>
</reference>
<dbReference type="CDD" id="cd16430">
    <property type="entry name" value="TraB"/>
    <property type="match status" value="1"/>
</dbReference>
<name>A0ABQ6F6Z6_9VIBR</name>
<feature type="coiled-coil region" evidence="1">
    <location>
        <begin position="97"/>
        <end position="167"/>
    </location>
</feature>
<keyword evidence="3" id="KW-1185">Reference proteome</keyword>
<gene>
    <name evidence="2" type="ORF">GCM10007938_42570</name>
</gene>
<dbReference type="RefSeq" id="WP_284194301.1">
    <property type="nucleotide sequence ID" value="NZ_BSPW01000123.1"/>
</dbReference>
<dbReference type="Pfam" id="PF03743">
    <property type="entry name" value="TrbI"/>
    <property type="match status" value="1"/>
</dbReference>
<dbReference type="EMBL" id="BSPW01000123">
    <property type="protein sequence ID" value="GLT20472.1"/>
    <property type="molecule type" value="Genomic_DNA"/>
</dbReference>
<evidence type="ECO:0000256" key="1">
    <source>
        <dbReference type="SAM" id="Coils"/>
    </source>
</evidence>
<comment type="caution">
    <text evidence="2">The sequence shown here is derived from an EMBL/GenBank/DDBJ whole genome shotgun (WGS) entry which is preliminary data.</text>
</comment>
<dbReference type="Proteomes" id="UP001157138">
    <property type="component" value="Unassembled WGS sequence"/>
</dbReference>
<keyword evidence="1" id="KW-0175">Coiled coil</keyword>
<accession>A0ABQ6F6Z6</accession>
<proteinExistence type="predicted"/>
<sequence>MLNELKDKWLAKFSEPKGDFNDGATINASTSKLNRTITTTVLGVLGAGGFVAWMWMQPVSANVEAPPTSEVAFGAVVDDTFTDKDNQSALSLQQLQIEQMSQSVSTLQKEMSDLAKDIQSGFDNLREQDSPTNPELDALKREWESQLQEVEALKQSLQAQLTEQNAAHNAVNGQGERLGDYNGRLPNVTQGRYDAQDPEVDTFTYQREAQTVASPTDFDISTFEWDATITEAKAKRTTDNYVPTGTFVTAVISGGADANAGVSGQGDTAPIVFQTVNDGILPNGEHSKLDNCTITGSVYGEISASRGIVRTARISCVQPDKGILDIPVQGTAFNFGRNGIRGTTILKNGDIVEMAGISGILTGIGETGKALSQTTTPTALGPSQTIQSSDALLNLLGNATSSVGSKLADYYIKLAELYHPIVEINPGGLVNIVFLKGFPLDPLLADEYEAKVNAEEEAKRAPTNGFMSILGAAPATSSESAINPLAQQMASSGLSASSFGQVE</sequence>
<dbReference type="InterPro" id="IPR005498">
    <property type="entry name" value="T4SS_VirB10/TraB/TrbI"/>
</dbReference>
<evidence type="ECO:0008006" key="4">
    <source>
        <dbReference type="Google" id="ProtNLM"/>
    </source>
</evidence>
<protein>
    <recommendedName>
        <fullName evidence="4">Conjugal transfer protein TraB</fullName>
    </recommendedName>
</protein>